<dbReference type="OrthoDB" id="9769319at2"/>
<protein>
    <submittedName>
        <fullName evidence="5">ABC-type Fe3+ transport system, periplasmic component</fullName>
    </submittedName>
</protein>
<evidence type="ECO:0000313" key="5">
    <source>
        <dbReference type="EMBL" id="AFZ21071.1"/>
    </source>
</evidence>
<dbReference type="RefSeq" id="WP_015185204.1">
    <property type="nucleotide sequence ID" value="NC_019738.1"/>
</dbReference>
<feature type="binding site" evidence="4">
    <location>
        <position position="231"/>
    </location>
    <ligand>
        <name>Fe cation</name>
        <dbReference type="ChEBI" id="CHEBI:24875"/>
    </ligand>
</feature>
<dbReference type="Proteomes" id="UP000010471">
    <property type="component" value="Chromosome"/>
</dbReference>
<dbReference type="CDD" id="cd13542">
    <property type="entry name" value="PBP2_FutA1_ilke"/>
    <property type="match status" value="1"/>
</dbReference>
<dbReference type="eggNOG" id="COG1840">
    <property type="taxonomic scope" value="Bacteria"/>
</dbReference>
<dbReference type="PANTHER" id="PTHR30006:SF15">
    <property type="entry name" value="IRON-UTILIZATION PERIPLASMIC PROTEIN"/>
    <property type="match status" value="1"/>
</dbReference>
<evidence type="ECO:0000313" key="6">
    <source>
        <dbReference type="Proteomes" id="UP000010471"/>
    </source>
</evidence>
<keyword evidence="2" id="KW-0410">Iron transport</keyword>
<evidence type="ECO:0000256" key="3">
    <source>
        <dbReference type="ARBA" id="ARBA00022729"/>
    </source>
</evidence>
<dbReference type="Gene3D" id="3.40.190.10">
    <property type="entry name" value="Periplasmic binding protein-like II"/>
    <property type="match status" value="2"/>
</dbReference>
<keyword evidence="2" id="KW-0813">Transport</keyword>
<dbReference type="SUPFAM" id="SSF53850">
    <property type="entry name" value="Periplasmic binding protein-like II"/>
    <property type="match status" value="1"/>
</dbReference>
<comment type="similarity">
    <text evidence="1">Belongs to the bacterial solute-binding protein 1 family.</text>
</comment>
<keyword evidence="6" id="KW-1185">Reference proteome</keyword>
<dbReference type="GO" id="GO:0030288">
    <property type="term" value="C:outer membrane-bounded periplasmic space"/>
    <property type="evidence" value="ECO:0007669"/>
    <property type="project" value="TreeGrafter"/>
</dbReference>
<dbReference type="GO" id="GO:0006826">
    <property type="term" value="P:iron ion transport"/>
    <property type="evidence" value="ECO:0007669"/>
    <property type="project" value="UniProtKB-KW"/>
</dbReference>
<gene>
    <name evidence="5" type="ORF">Mic7113_5434</name>
</gene>
<dbReference type="GO" id="GO:0046872">
    <property type="term" value="F:metal ion binding"/>
    <property type="evidence" value="ECO:0007669"/>
    <property type="project" value="UniProtKB-KW"/>
</dbReference>
<keyword evidence="4" id="KW-0408">Iron</keyword>
<dbReference type="PATRIC" id="fig|1173027.3.peg.6019"/>
<name>K9WMS1_9CYAN</name>
<dbReference type="EMBL" id="CP003630">
    <property type="protein sequence ID" value="AFZ21071.1"/>
    <property type="molecule type" value="Genomic_DNA"/>
</dbReference>
<dbReference type="PANTHER" id="PTHR30006">
    <property type="entry name" value="THIAMINE-BINDING PERIPLASMIC PROTEIN-RELATED"/>
    <property type="match status" value="1"/>
</dbReference>
<accession>K9WMS1</accession>
<evidence type="ECO:0000256" key="2">
    <source>
        <dbReference type="ARBA" id="ARBA00022496"/>
    </source>
</evidence>
<dbReference type="InterPro" id="IPR006059">
    <property type="entry name" value="SBP"/>
</dbReference>
<keyword evidence="3" id="KW-0732">Signal</keyword>
<dbReference type="HOGENOM" id="CLU_026974_2_1_3"/>
<keyword evidence="4" id="KW-0479">Metal-binding</keyword>
<proteinExistence type="inferred from homology"/>
<keyword evidence="2" id="KW-0406">Ion transport</keyword>
<dbReference type="PIRSF" id="PIRSF002825">
    <property type="entry name" value="CfbpA"/>
    <property type="match status" value="1"/>
</dbReference>
<dbReference type="STRING" id="1173027.Mic7113_5434"/>
<organism evidence="5 6">
    <name type="scientific">Allocoleopsis franciscana PCC 7113</name>
    <dbReference type="NCBI Taxonomy" id="1173027"/>
    <lineage>
        <taxon>Bacteria</taxon>
        <taxon>Bacillati</taxon>
        <taxon>Cyanobacteriota</taxon>
        <taxon>Cyanophyceae</taxon>
        <taxon>Coleofasciculales</taxon>
        <taxon>Coleofasciculaceae</taxon>
        <taxon>Allocoleopsis</taxon>
        <taxon>Allocoleopsis franciscana</taxon>
    </lineage>
</organism>
<dbReference type="KEGG" id="mic:Mic7113_5434"/>
<feature type="binding site" evidence="4">
    <location>
        <position position="43"/>
    </location>
    <ligand>
        <name>Fe cation</name>
        <dbReference type="ChEBI" id="CHEBI:24875"/>
    </ligand>
</feature>
<feature type="binding site" evidence="4">
    <location>
        <position position="230"/>
    </location>
    <ligand>
        <name>Fe cation</name>
        <dbReference type="ChEBI" id="CHEBI:24875"/>
    </ligand>
</feature>
<dbReference type="AlphaFoldDB" id="K9WMS1"/>
<reference evidence="5 6" key="1">
    <citation type="submission" date="2012-06" db="EMBL/GenBank/DDBJ databases">
        <title>Finished chromosome of genome of Microcoleus sp. PCC 7113.</title>
        <authorList>
            <consortium name="US DOE Joint Genome Institute"/>
            <person name="Gugger M."/>
            <person name="Coursin T."/>
            <person name="Rippka R."/>
            <person name="Tandeau De Marsac N."/>
            <person name="Huntemann M."/>
            <person name="Wei C.-L."/>
            <person name="Han J."/>
            <person name="Detter J.C."/>
            <person name="Han C."/>
            <person name="Tapia R."/>
            <person name="Chen A."/>
            <person name="Kyrpides N."/>
            <person name="Mavromatis K."/>
            <person name="Markowitz V."/>
            <person name="Szeto E."/>
            <person name="Ivanova N."/>
            <person name="Pagani I."/>
            <person name="Pati A."/>
            <person name="Goodwin L."/>
            <person name="Nordberg H.P."/>
            <person name="Cantor M.N."/>
            <person name="Hua S.X."/>
            <person name="Woyke T."/>
            <person name="Kerfeld C.A."/>
        </authorList>
    </citation>
    <scope>NUCLEOTIDE SEQUENCE [LARGE SCALE GENOMIC DNA]</scope>
    <source>
        <strain evidence="5 6">PCC 7113</strain>
    </source>
</reference>
<dbReference type="InterPro" id="IPR026045">
    <property type="entry name" value="Ferric-bd"/>
</dbReference>
<evidence type="ECO:0000256" key="4">
    <source>
        <dbReference type="PIRSR" id="PIRSR002825-1"/>
    </source>
</evidence>
<evidence type="ECO:0000256" key="1">
    <source>
        <dbReference type="ARBA" id="ARBA00008520"/>
    </source>
</evidence>
<dbReference type="Pfam" id="PF13416">
    <property type="entry name" value="SBP_bac_8"/>
    <property type="match status" value="1"/>
</dbReference>
<sequence length="350" mass="38580">MKITRRVLMAAITALLVVTVGHLTQPAPGIAQEKVINLYSARHYDTDNALYESFTRKTGIKVNLVEAKAEELIERIKSEGANSPADVIVTVDAGNLWRAKEAGILQPISSRVLDTAIPANLRDPDKTWFGLSRRARVIVYNKDRVNPSQLSTYEDLANSKWKGKILVRSSSNVYNQSLVGWLLAAHSPEKTEEWVRGLVGNFARPPEGNDTAQIKAVADGVGDIAIANHYYVARLANSKKPEEKAIAQKVRVFFPNQRDRGTHVNICGAAVVKTSKNKQGAQQFIEYLASPEAQEIFAKNNYEYPVIKSVAPADVVKTFGQLKGDDKTLAAVFGKNNPDALKIMDRAGWK</sequence>